<keyword evidence="1" id="KW-0472">Membrane</keyword>
<dbReference type="Proteomes" id="UP000319004">
    <property type="component" value="Chromosome"/>
</dbReference>
<keyword evidence="1" id="KW-1133">Transmembrane helix</keyword>
<name>A0A518HNZ1_9BACT</name>
<dbReference type="EMBL" id="CP037423">
    <property type="protein sequence ID" value="QDV42541.1"/>
    <property type="molecule type" value="Genomic_DNA"/>
</dbReference>
<evidence type="ECO:0000256" key="1">
    <source>
        <dbReference type="SAM" id="Phobius"/>
    </source>
</evidence>
<evidence type="ECO:0000313" key="2">
    <source>
        <dbReference type="EMBL" id="QDV42541.1"/>
    </source>
</evidence>
<reference evidence="2 3" key="1">
    <citation type="submission" date="2019-03" db="EMBL/GenBank/DDBJ databases">
        <title>Deep-cultivation of Planctomycetes and their phenomic and genomic characterization uncovers novel biology.</title>
        <authorList>
            <person name="Wiegand S."/>
            <person name="Jogler M."/>
            <person name="Boedeker C."/>
            <person name="Pinto D."/>
            <person name="Vollmers J."/>
            <person name="Rivas-Marin E."/>
            <person name="Kohn T."/>
            <person name="Peeters S.H."/>
            <person name="Heuer A."/>
            <person name="Rast P."/>
            <person name="Oberbeckmann S."/>
            <person name="Bunk B."/>
            <person name="Jeske O."/>
            <person name="Meyerdierks A."/>
            <person name="Storesund J.E."/>
            <person name="Kallscheuer N."/>
            <person name="Luecker S."/>
            <person name="Lage O.M."/>
            <person name="Pohl T."/>
            <person name="Merkel B.J."/>
            <person name="Hornburger P."/>
            <person name="Mueller R.-W."/>
            <person name="Bruemmer F."/>
            <person name="Labrenz M."/>
            <person name="Spormann A.M."/>
            <person name="Op den Camp H."/>
            <person name="Overmann J."/>
            <person name="Amann R."/>
            <person name="Jetten M.S.M."/>
            <person name="Mascher T."/>
            <person name="Medema M.H."/>
            <person name="Devos D.P."/>
            <person name="Kaster A.-K."/>
            <person name="Ovreas L."/>
            <person name="Rohde M."/>
            <person name="Galperin M.Y."/>
            <person name="Jogler C."/>
        </authorList>
    </citation>
    <scope>NUCLEOTIDE SEQUENCE [LARGE SCALE GENOMIC DNA]</scope>
    <source>
        <strain evidence="2 3">Enr13</strain>
    </source>
</reference>
<feature type="transmembrane region" description="Helical" evidence="1">
    <location>
        <begin position="69"/>
        <end position="91"/>
    </location>
</feature>
<dbReference type="AlphaFoldDB" id="A0A518HNZ1"/>
<proteinExistence type="predicted"/>
<keyword evidence="1" id="KW-0812">Transmembrane</keyword>
<feature type="transmembrane region" description="Helical" evidence="1">
    <location>
        <begin position="46"/>
        <end position="63"/>
    </location>
</feature>
<protein>
    <submittedName>
        <fullName evidence="2">Uncharacterized protein</fullName>
    </submittedName>
</protein>
<accession>A0A518HNZ1</accession>
<sequence>MKRRLIDPGLPPWPALYFDDETHRAFVTARLVDWRAVERGHATTKVLVAMMCVTVGYWAWIQVPPYEDVIVRLFLVFVLAAIVMAVLAPAMRVCCPMFLARTLFARRLSLLFTPEAIGYRSWLFDNGVRITRSFNGRSVQASFTMRADVEAQDVAALRHQDREKSRLHLNQARLLEVVVRGTASRLRNIGDSVNTRLRTLPVATLDARQGEKITVVLNAAVELTQGTVKPIDLSRSGFGLDLDGPTDAEV</sequence>
<gene>
    <name evidence="2" type="ORF">Enr13x_23890</name>
</gene>
<organism evidence="2 3">
    <name type="scientific">Stieleria neptunia</name>
    <dbReference type="NCBI Taxonomy" id="2527979"/>
    <lineage>
        <taxon>Bacteria</taxon>
        <taxon>Pseudomonadati</taxon>
        <taxon>Planctomycetota</taxon>
        <taxon>Planctomycetia</taxon>
        <taxon>Pirellulales</taxon>
        <taxon>Pirellulaceae</taxon>
        <taxon>Stieleria</taxon>
    </lineage>
</organism>
<keyword evidence="3" id="KW-1185">Reference proteome</keyword>
<dbReference type="KEGG" id="snep:Enr13x_23890"/>
<evidence type="ECO:0000313" key="3">
    <source>
        <dbReference type="Proteomes" id="UP000319004"/>
    </source>
</evidence>